<accession>G2QJX8</accession>
<feature type="region of interest" description="Disordered" evidence="1">
    <location>
        <begin position="60"/>
        <end position="87"/>
    </location>
</feature>
<gene>
    <name evidence="2" type="ORF">MYCTH_2128976</name>
</gene>
<name>G2QJX8_THET4</name>
<organism evidence="2 3">
    <name type="scientific">Thermothelomyces thermophilus (strain ATCC 42464 / BCRC 31852 / DSM 1799)</name>
    <name type="common">Sporotrichum thermophile</name>
    <dbReference type="NCBI Taxonomy" id="573729"/>
    <lineage>
        <taxon>Eukaryota</taxon>
        <taxon>Fungi</taxon>
        <taxon>Dikarya</taxon>
        <taxon>Ascomycota</taxon>
        <taxon>Pezizomycotina</taxon>
        <taxon>Sordariomycetes</taxon>
        <taxon>Sordariomycetidae</taxon>
        <taxon>Sordariales</taxon>
        <taxon>Chaetomiaceae</taxon>
        <taxon>Thermothelomyces</taxon>
    </lineage>
</organism>
<dbReference type="RefSeq" id="XP_003665129.1">
    <property type="nucleotide sequence ID" value="XM_003665081.1"/>
</dbReference>
<dbReference type="GeneID" id="11507235"/>
<dbReference type="AlphaFoldDB" id="G2QJX8"/>
<dbReference type="EMBL" id="CP003006">
    <property type="protein sequence ID" value="AEO59884.1"/>
    <property type="molecule type" value="Genomic_DNA"/>
</dbReference>
<dbReference type="Proteomes" id="UP000007322">
    <property type="component" value="Chromosome 5"/>
</dbReference>
<keyword evidence="3" id="KW-1185">Reference proteome</keyword>
<dbReference type="HOGENOM" id="CLU_1732740_0_0_1"/>
<proteinExistence type="predicted"/>
<evidence type="ECO:0000313" key="3">
    <source>
        <dbReference type="Proteomes" id="UP000007322"/>
    </source>
</evidence>
<reference evidence="2 3" key="1">
    <citation type="journal article" date="2011" name="Nat. Biotechnol.">
        <title>Comparative genomic analysis of the thermophilic biomass-degrading fungi Myceliophthora thermophila and Thielavia terrestris.</title>
        <authorList>
            <person name="Berka R.M."/>
            <person name="Grigoriev I.V."/>
            <person name="Otillar R."/>
            <person name="Salamov A."/>
            <person name="Grimwood J."/>
            <person name="Reid I."/>
            <person name="Ishmael N."/>
            <person name="John T."/>
            <person name="Darmond C."/>
            <person name="Moisan M.-C."/>
            <person name="Henrissat B."/>
            <person name="Coutinho P.M."/>
            <person name="Lombard V."/>
            <person name="Natvig D.O."/>
            <person name="Lindquist E."/>
            <person name="Schmutz J."/>
            <person name="Lucas S."/>
            <person name="Harris P."/>
            <person name="Powlowski J."/>
            <person name="Bellemare A."/>
            <person name="Taylor D."/>
            <person name="Butler G."/>
            <person name="de Vries R.P."/>
            <person name="Allijn I.E."/>
            <person name="van den Brink J."/>
            <person name="Ushinsky S."/>
            <person name="Storms R."/>
            <person name="Powell A.J."/>
            <person name="Paulsen I.T."/>
            <person name="Elbourne L.D.H."/>
            <person name="Baker S.E."/>
            <person name="Magnuson J."/>
            <person name="LaBoissiere S."/>
            <person name="Clutterbuck A.J."/>
            <person name="Martinez D."/>
            <person name="Wogulis M."/>
            <person name="de Leon A.L."/>
            <person name="Rey M.W."/>
            <person name="Tsang A."/>
        </authorList>
    </citation>
    <scope>NUCLEOTIDE SEQUENCE [LARGE SCALE GENOMIC DNA]</scope>
    <source>
        <strain evidence="3">ATCC 42464 / BCRC 31852 / DSM 1799</strain>
    </source>
</reference>
<sequence length="151" mass="16090">MSGIETVLNVSNIKSMPPPPSGINPKAGGVRLAGLTVHSLRELGFPNRLDSLLGVPRLFPGSSEPTASPWEESNPMIPSAAPAEGLDAAEREMLRNALLKREHVPHQPHHRQVGHRSAAPGSEGVVLYRAMRMAARCAAGSGRVWGVELGR</sequence>
<dbReference type="VEuPathDB" id="FungiDB:MYCTH_2128976"/>
<dbReference type="KEGG" id="mtm:MYCTH_2128976"/>
<dbReference type="InParanoid" id="G2QJX8"/>
<evidence type="ECO:0000313" key="2">
    <source>
        <dbReference type="EMBL" id="AEO59884.1"/>
    </source>
</evidence>
<evidence type="ECO:0000256" key="1">
    <source>
        <dbReference type="SAM" id="MobiDB-lite"/>
    </source>
</evidence>
<protein>
    <submittedName>
        <fullName evidence="2">Uncharacterized protein</fullName>
    </submittedName>
</protein>